<evidence type="ECO:0000256" key="2">
    <source>
        <dbReference type="ARBA" id="ARBA00022723"/>
    </source>
</evidence>
<protein>
    <recommendedName>
        <fullName evidence="7">Metalloendopeptidase</fullName>
        <ecNumber evidence="7">3.4.24.-</ecNumber>
    </recommendedName>
</protein>
<dbReference type="InterPro" id="IPR006026">
    <property type="entry name" value="Peptidase_Metallo"/>
</dbReference>
<dbReference type="PANTHER" id="PTHR10127:SF780">
    <property type="entry name" value="METALLOENDOPEPTIDASE"/>
    <property type="match status" value="1"/>
</dbReference>
<evidence type="ECO:0000256" key="6">
    <source>
        <dbReference type="PROSITE-ProRule" id="PRU01211"/>
    </source>
</evidence>
<comment type="caution">
    <text evidence="6">Lacks conserved residue(s) required for the propagation of feature annotation.</text>
</comment>
<dbReference type="AlphaFoldDB" id="A0AAE1G9U9"/>
<dbReference type="Gene3D" id="3.40.390.10">
    <property type="entry name" value="Collagenase (Catalytic Domain)"/>
    <property type="match status" value="1"/>
</dbReference>
<keyword evidence="5 6" id="KW-0482">Metalloprotease</keyword>
<dbReference type="InterPro" id="IPR024079">
    <property type="entry name" value="MetalloPept_cat_dom_sf"/>
</dbReference>
<feature type="active site" evidence="6">
    <location>
        <position position="138"/>
    </location>
</feature>
<dbReference type="Pfam" id="PF01400">
    <property type="entry name" value="Astacin"/>
    <property type="match status" value="1"/>
</dbReference>
<evidence type="ECO:0000313" key="9">
    <source>
        <dbReference type="EMBL" id="KAK3889184.1"/>
    </source>
</evidence>
<dbReference type="SMART" id="SM00235">
    <property type="entry name" value="ZnMc"/>
    <property type="match status" value="1"/>
</dbReference>
<feature type="domain" description="Peptidase M12A" evidence="8">
    <location>
        <begin position="41"/>
        <end position="245"/>
    </location>
</feature>
<evidence type="ECO:0000256" key="5">
    <source>
        <dbReference type="ARBA" id="ARBA00023049"/>
    </source>
</evidence>
<evidence type="ECO:0000256" key="3">
    <source>
        <dbReference type="ARBA" id="ARBA00022801"/>
    </source>
</evidence>
<comment type="caution">
    <text evidence="9">The sequence shown here is derived from an EMBL/GenBank/DDBJ whole genome shotgun (WGS) entry which is preliminary data.</text>
</comment>
<comment type="cofactor">
    <cofactor evidence="6 7">
        <name>Zn(2+)</name>
        <dbReference type="ChEBI" id="CHEBI:29105"/>
    </cofactor>
    <text evidence="6 7">Binds 1 zinc ion per subunit.</text>
</comment>
<evidence type="ECO:0000313" key="10">
    <source>
        <dbReference type="Proteomes" id="UP001286313"/>
    </source>
</evidence>
<proteinExistence type="predicted"/>
<feature type="binding site" evidence="6">
    <location>
        <position position="147"/>
    </location>
    <ligand>
        <name>Zn(2+)</name>
        <dbReference type="ChEBI" id="CHEBI:29105"/>
        <note>catalytic</note>
    </ligand>
</feature>
<dbReference type="EC" id="3.4.24.-" evidence="7"/>
<accession>A0AAE1G9U9</accession>
<dbReference type="SUPFAM" id="SSF55486">
    <property type="entry name" value="Metalloproteases ('zincins'), catalytic domain"/>
    <property type="match status" value="1"/>
</dbReference>
<keyword evidence="2 6" id="KW-0479">Metal-binding</keyword>
<dbReference type="InterPro" id="IPR034035">
    <property type="entry name" value="Astacin-like_dom"/>
</dbReference>
<sequence>MVLEEHPDFLDTNPDEVEGERLFEGDILLTPTQRRSLNERKGIAHPYYRWRDGSDGLPLVPYTFGDRSVDRVAVWEGLEHWMEHTCITFQRATTTRTPHLRFIKGGGCYSYVGRMGQWRGQPVSIGTNCNVLGIVVHEVGHAIGFVHEQSRPDRDGYIKIINSNVIPNRRSNFNKYSNAVINNMDVPYDYSSVMHYGPKGFTVNGKTTISTHNPLAQGMIGRRVRNLPGLSHRDKLLANRMYNCIDKWLKQCNMITDPCQNDGYLGKDCNCVCPPGTTGTNCEDVTGGYYDDFLDSYTEKITMTGTITSPNHPNKYPAGM</sequence>
<keyword evidence="3 6" id="KW-0378">Hydrolase</keyword>
<feature type="binding site" evidence="6">
    <location>
        <position position="141"/>
    </location>
    <ligand>
        <name>Zn(2+)</name>
        <dbReference type="ChEBI" id="CHEBI:29105"/>
        <note>catalytic</note>
    </ligand>
</feature>
<reference evidence="9" key="1">
    <citation type="submission" date="2023-10" db="EMBL/GenBank/DDBJ databases">
        <title>Genome assemblies of two species of porcelain crab, Petrolisthes cinctipes and Petrolisthes manimaculis (Anomura: Porcellanidae).</title>
        <authorList>
            <person name="Angst P."/>
        </authorList>
    </citation>
    <scope>NUCLEOTIDE SEQUENCE</scope>
    <source>
        <strain evidence="9">PB745_01</strain>
        <tissue evidence="9">Gill</tissue>
    </source>
</reference>
<dbReference type="PROSITE" id="PS00022">
    <property type="entry name" value="EGF_1"/>
    <property type="match status" value="1"/>
</dbReference>
<evidence type="ECO:0000256" key="7">
    <source>
        <dbReference type="RuleBase" id="RU361183"/>
    </source>
</evidence>
<dbReference type="CDD" id="cd00055">
    <property type="entry name" value="EGF_Lam"/>
    <property type="match status" value="1"/>
</dbReference>
<dbReference type="GO" id="GO:0006508">
    <property type="term" value="P:proteolysis"/>
    <property type="evidence" value="ECO:0007669"/>
    <property type="project" value="UniProtKB-KW"/>
</dbReference>
<dbReference type="PRINTS" id="PR00480">
    <property type="entry name" value="ASTACIN"/>
</dbReference>
<dbReference type="CDD" id="cd04280">
    <property type="entry name" value="ZnMc_astacin_like"/>
    <property type="match status" value="1"/>
</dbReference>
<dbReference type="Proteomes" id="UP001286313">
    <property type="component" value="Unassembled WGS sequence"/>
</dbReference>
<gene>
    <name evidence="9" type="ORF">Pcinc_006756</name>
</gene>
<dbReference type="PANTHER" id="PTHR10127">
    <property type="entry name" value="DISCOIDIN, CUB, EGF, LAMININ , AND ZINC METALLOPROTEASE DOMAIN CONTAINING"/>
    <property type="match status" value="1"/>
</dbReference>
<evidence type="ECO:0000256" key="4">
    <source>
        <dbReference type="ARBA" id="ARBA00022833"/>
    </source>
</evidence>
<dbReference type="GO" id="GO:0008270">
    <property type="term" value="F:zinc ion binding"/>
    <property type="evidence" value="ECO:0007669"/>
    <property type="project" value="UniProtKB-UniRule"/>
</dbReference>
<evidence type="ECO:0000256" key="1">
    <source>
        <dbReference type="ARBA" id="ARBA00022670"/>
    </source>
</evidence>
<dbReference type="PROSITE" id="PS51864">
    <property type="entry name" value="ASTACIN"/>
    <property type="match status" value="1"/>
</dbReference>
<keyword evidence="1 6" id="KW-0645">Protease</keyword>
<keyword evidence="4 6" id="KW-0862">Zinc</keyword>
<evidence type="ECO:0000259" key="8">
    <source>
        <dbReference type="PROSITE" id="PS51864"/>
    </source>
</evidence>
<organism evidence="9 10">
    <name type="scientific">Petrolisthes cinctipes</name>
    <name type="common">Flat porcelain crab</name>
    <dbReference type="NCBI Taxonomy" id="88211"/>
    <lineage>
        <taxon>Eukaryota</taxon>
        <taxon>Metazoa</taxon>
        <taxon>Ecdysozoa</taxon>
        <taxon>Arthropoda</taxon>
        <taxon>Crustacea</taxon>
        <taxon>Multicrustacea</taxon>
        <taxon>Malacostraca</taxon>
        <taxon>Eumalacostraca</taxon>
        <taxon>Eucarida</taxon>
        <taxon>Decapoda</taxon>
        <taxon>Pleocyemata</taxon>
        <taxon>Anomura</taxon>
        <taxon>Galatheoidea</taxon>
        <taxon>Porcellanidae</taxon>
        <taxon>Petrolisthes</taxon>
    </lineage>
</organism>
<dbReference type="InterPro" id="IPR002049">
    <property type="entry name" value="LE_dom"/>
</dbReference>
<dbReference type="InterPro" id="IPR001506">
    <property type="entry name" value="Peptidase_M12A"/>
</dbReference>
<dbReference type="InterPro" id="IPR000742">
    <property type="entry name" value="EGF"/>
</dbReference>
<name>A0AAE1G9U9_PETCI</name>
<dbReference type="GO" id="GO:0004222">
    <property type="term" value="F:metalloendopeptidase activity"/>
    <property type="evidence" value="ECO:0007669"/>
    <property type="project" value="UniProtKB-UniRule"/>
</dbReference>
<dbReference type="EMBL" id="JAWQEG010000501">
    <property type="protein sequence ID" value="KAK3889184.1"/>
    <property type="molecule type" value="Genomic_DNA"/>
</dbReference>
<keyword evidence="10" id="KW-1185">Reference proteome</keyword>
<feature type="binding site" evidence="6">
    <location>
        <position position="137"/>
    </location>
    <ligand>
        <name>Zn(2+)</name>
        <dbReference type="ChEBI" id="CHEBI:29105"/>
        <note>catalytic</note>
    </ligand>
</feature>